<dbReference type="NCBIfam" id="NF001268">
    <property type="entry name" value="PRK00228.1-4"/>
    <property type="match status" value="1"/>
</dbReference>
<dbReference type="Pfam" id="PF02622">
    <property type="entry name" value="DUF179"/>
    <property type="match status" value="1"/>
</dbReference>
<reference evidence="1" key="1">
    <citation type="journal article" date="2015" name="Nature">
        <title>Complex archaea that bridge the gap between prokaryotes and eukaryotes.</title>
        <authorList>
            <person name="Spang A."/>
            <person name="Saw J.H."/>
            <person name="Jorgensen S.L."/>
            <person name="Zaremba-Niedzwiedzka K."/>
            <person name="Martijn J."/>
            <person name="Lind A.E."/>
            <person name="van Eijk R."/>
            <person name="Schleper C."/>
            <person name="Guy L."/>
            <person name="Ettema T.J."/>
        </authorList>
    </citation>
    <scope>NUCLEOTIDE SEQUENCE</scope>
</reference>
<dbReference type="InterPro" id="IPR003774">
    <property type="entry name" value="AlgH-like"/>
</dbReference>
<comment type="caution">
    <text evidence="1">The sequence shown here is derived from an EMBL/GenBank/DDBJ whole genome shotgun (WGS) entry which is preliminary data.</text>
</comment>
<proteinExistence type="inferred from homology"/>
<accession>A0A0F9VTB0</accession>
<organism evidence="1">
    <name type="scientific">marine sediment metagenome</name>
    <dbReference type="NCBI Taxonomy" id="412755"/>
    <lineage>
        <taxon>unclassified sequences</taxon>
        <taxon>metagenomes</taxon>
        <taxon>ecological metagenomes</taxon>
    </lineage>
</organism>
<sequence>MNMDHDIGHDSIDTTLEGHFLIAMPGMEDERFVRSVIYLCAHSANGAMGFIINKPQPVSFPALLTQLGIVASETDIHLPEKGLEVSVCMGGPVEKGRGFVLHSDDYDSDSTVPVDDRISLTPTLDILKAISQGIGPRTAIMALGYAGWAPGQLENEIAANGWLTCKADLGIVFDNQLDQKYGRALALLGVDAAFLASDAGHA</sequence>
<dbReference type="PANTHER" id="PTHR30327">
    <property type="entry name" value="UNCHARACTERIZED PROTEIN YQGE"/>
    <property type="match status" value="1"/>
</dbReference>
<dbReference type="HAMAP" id="MF_00758">
    <property type="entry name" value="UPF0301"/>
    <property type="match status" value="1"/>
</dbReference>
<name>A0A0F9VTB0_9ZZZZ</name>
<dbReference type="Gene3D" id="3.40.1740.10">
    <property type="entry name" value="VC0467-like"/>
    <property type="match status" value="1"/>
</dbReference>
<evidence type="ECO:0000313" key="1">
    <source>
        <dbReference type="EMBL" id="KKN68993.1"/>
    </source>
</evidence>
<dbReference type="SUPFAM" id="SSF143456">
    <property type="entry name" value="VC0467-like"/>
    <property type="match status" value="1"/>
</dbReference>
<dbReference type="EMBL" id="LAZR01000435">
    <property type="protein sequence ID" value="KKN68993.1"/>
    <property type="molecule type" value="Genomic_DNA"/>
</dbReference>
<dbReference type="GO" id="GO:0005829">
    <property type="term" value="C:cytosol"/>
    <property type="evidence" value="ECO:0007669"/>
    <property type="project" value="TreeGrafter"/>
</dbReference>
<gene>
    <name evidence="1" type="ORF">LCGC14_0445610</name>
</gene>
<dbReference type="AlphaFoldDB" id="A0A0F9VTB0"/>
<dbReference type="PANTHER" id="PTHR30327:SF1">
    <property type="entry name" value="UPF0301 PROTEIN YQGE"/>
    <property type="match status" value="1"/>
</dbReference>
<protein>
    <submittedName>
        <fullName evidence="1">Uncharacterized protein</fullName>
    </submittedName>
</protein>